<name>A0AAD4QBG9_9AGAM</name>
<dbReference type="Proteomes" id="UP001201163">
    <property type="component" value="Unassembled WGS sequence"/>
</dbReference>
<reference evidence="1" key="1">
    <citation type="submission" date="2022-01" db="EMBL/GenBank/DDBJ databases">
        <title>Comparative genomics reveals a dynamic genome evolution in the ectomycorrhizal milk-cap (Lactarius) mushrooms.</title>
        <authorList>
            <consortium name="DOE Joint Genome Institute"/>
            <person name="Lebreton A."/>
            <person name="Tang N."/>
            <person name="Kuo A."/>
            <person name="LaButti K."/>
            <person name="Drula E."/>
            <person name="Barry K."/>
            <person name="Clum A."/>
            <person name="Lipzen A."/>
            <person name="Mousain D."/>
            <person name="Ng V."/>
            <person name="Wang R."/>
            <person name="Wang X."/>
            <person name="Dai Y."/>
            <person name="Henrissat B."/>
            <person name="Grigoriev I.V."/>
            <person name="Guerin-Laguette A."/>
            <person name="Yu F."/>
            <person name="Martin F.M."/>
        </authorList>
    </citation>
    <scope>NUCLEOTIDE SEQUENCE</scope>
    <source>
        <strain evidence="1">QP</strain>
    </source>
</reference>
<comment type="caution">
    <text evidence="1">The sequence shown here is derived from an EMBL/GenBank/DDBJ whole genome shotgun (WGS) entry which is preliminary data.</text>
</comment>
<keyword evidence="2" id="KW-1185">Reference proteome</keyword>
<organism evidence="1 2">
    <name type="scientific">Lactarius akahatsu</name>
    <dbReference type="NCBI Taxonomy" id="416441"/>
    <lineage>
        <taxon>Eukaryota</taxon>
        <taxon>Fungi</taxon>
        <taxon>Dikarya</taxon>
        <taxon>Basidiomycota</taxon>
        <taxon>Agaricomycotina</taxon>
        <taxon>Agaricomycetes</taxon>
        <taxon>Russulales</taxon>
        <taxon>Russulaceae</taxon>
        <taxon>Lactarius</taxon>
    </lineage>
</organism>
<dbReference type="EMBL" id="JAKELL010000048">
    <property type="protein sequence ID" value="KAH8987321.1"/>
    <property type="molecule type" value="Genomic_DNA"/>
</dbReference>
<dbReference type="AlphaFoldDB" id="A0AAD4QBG9"/>
<evidence type="ECO:0000313" key="2">
    <source>
        <dbReference type="Proteomes" id="UP001201163"/>
    </source>
</evidence>
<gene>
    <name evidence="1" type="ORF">EDB92DRAFT_2105045</name>
</gene>
<accession>A0AAD4QBG9</accession>
<proteinExistence type="predicted"/>
<sequence>MIASANAAVLCDSLSSTRWAMRVQLSRLRADCEVSCEKRSSRRMASRHRVASERRQGGVGYGVVDDLWGIGEMDAGDTGESEEVGFIRVGTGTDKAGDAGGDSPLVDGGVSLVLDEGYGGEDGVAGGGLDEAKEGVCELHTRMSLNWGCMDPGRLNPQTEVRDIWQCSACREPIGKTNPAHRGRAASRIDLNWENGTVEDIEY</sequence>
<protein>
    <submittedName>
        <fullName evidence="1">Uncharacterized protein</fullName>
    </submittedName>
</protein>
<evidence type="ECO:0000313" key="1">
    <source>
        <dbReference type="EMBL" id="KAH8987321.1"/>
    </source>
</evidence>